<dbReference type="InterPro" id="IPR025846">
    <property type="entry name" value="TBL_N"/>
</dbReference>
<reference evidence="10 11" key="1">
    <citation type="journal article" date="2020" name="IScience">
        <title>Genome Sequencing of the Endangered Kingdonia uniflora (Circaeasteraceae, Ranunculales) Reveals Potential Mechanisms of Evolutionary Specialization.</title>
        <authorList>
            <person name="Sun Y."/>
            <person name="Deng T."/>
            <person name="Zhang A."/>
            <person name="Moore M.J."/>
            <person name="Landis J.B."/>
            <person name="Lin N."/>
            <person name="Zhang H."/>
            <person name="Zhang X."/>
            <person name="Huang J."/>
            <person name="Zhang X."/>
            <person name="Sun H."/>
            <person name="Wang H."/>
        </authorList>
    </citation>
    <scope>NUCLEOTIDE SEQUENCE [LARGE SCALE GENOMIC DNA]</scope>
    <source>
        <strain evidence="10">TB1705</strain>
        <tissue evidence="10">Leaf</tissue>
    </source>
</reference>
<dbReference type="Pfam" id="PF14416">
    <property type="entry name" value="PMR5N"/>
    <property type="match status" value="1"/>
</dbReference>
<dbReference type="OrthoDB" id="630188at2759"/>
<dbReference type="InterPro" id="IPR029962">
    <property type="entry name" value="TBL"/>
</dbReference>
<feature type="transmembrane region" description="Helical" evidence="7">
    <location>
        <begin position="22"/>
        <end position="42"/>
    </location>
</feature>
<dbReference type="EMBL" id="JACGCM010000671">
    <property type="protein sequence ID" value="KAF6169033.1"/>
    <property type="molecule type" value="Genomic_DNA"/>
</dbReference>
<keyword evidence="5 7" id="KW-1133">Transmembrane helix</keyword>
<proteinExistence type="inferred from homology"/>
<dbReference type="Pfam" id="PF13839">
    <property type="entry name" value="PC-Esterase"/>
    <property type="match status" value="1"/>
</dbReference>
<evidence type="ECO:0000256" key="1">
    <source>
        <dbReference type="ARBA" id="ARBA00004167"/>
    </source>
</evidence>
<dbReference type="GO" id="GO:0016020">
    <property type="term" value="C:membrane"/>
    <property type="evidence" value="ECO:0007669"/>
    <property type="project" value="UniProtKB-SubCell"/>
</dbReference>
<keyword evidence="4" id="KW-0735">Signal-anchor</keyword>
<sequence length="428" mass="50284">MKHQTMELPFGKKQTQQNSPKIIIRIIGILILLTIISLYYPLLRYPSFLLFNTYSLTSSHAYDVREHSLSVNKSGEKCDIFTGEWVSNPEAPYYTNTTCSMIHDEHNCMKFGRPDKEFMKWKWKPDGCDLPVFNATQFMEVVRGKYLAFLGDSVGRNQMQSLICLLSGMEYPVEVWQNEAGTSKRWQYVNYNFTVANFWSPYFVKTELTYPNSPNPFSLYNLYLDEIDYSWTTQIDEFDYVIISGGHWFFRPEMYYENNQLIGCHYCKENVTHLDMYYGYRKAFRTAFKAINSVENYRGITFLRTFSPSHFENGNWNEGGDCVRKKPFASNEIRLEGNNLELYMTQLEEFKTAEKEGMERGLKFRLLDTTQATLMRPDGHPSRYGHFVDIDTNEYNDCLHWCMPGPIDTWNDFLLEMLKIENGRSRGS</sequence>
<evidence type="ECO:0000259" key="9">
    <source>
        <dbReference type="Pfam" id="PF14416"/>
    </source>
</evidence>
<evidence type="ECO:0000256" key="3">
    <source>
        <dbReference type="ARBA" id="ARBA00022692"/>
    </source>
</evidence>
<evidence type="ECO:0000313" key="10">
    <source>
        <dbReference type="EMBL" id="KAF6169033.1"/>
    </source>
</evidence>
<protein>
    <recommendedName>
        <fullName evidence="12">Trichome birefringence-like N-terminal domain-containing protein</fullName>
    </recommendedName>
</protein>
<dbReference type="InterPro" id="IPR026057">
    <property type="entry name" value="TBL_C"/>
</dbReference>
<dbReference type="AlphaFoldDB" id="A0A7J7NPJ3"/>
<feature type="domain" description="Trichome birefringence-like C-terminal" evidence="8">
    <location>
        <begin position="130"/>
        <end position="417"/>
    </location>
</feature>
<evidence type="ECO:0000256" key="6">
    <source>
        <dbReference type="ARBA" id="ARBA00023136"/>
    </source>
</evidence>
<accession>A0A7J7NPJ3</accession>
<comment type="caution">
    <text evidence="10">The sequence shown here is derived from an EMBL/GenBank/DDBJ whole genome shotgun (WGS) entry which is preliminary data.</text>
</comment>
<keyword evidence="6 7" id="KW-0472">Membrane</keyword>
<keyword evidence="11" id="KW-1185">Reference proteome</keyword>
<evidence type="ECO:0000256" key="5">
    <source>
        <dbReference type="ARBA" id="ARBA00022989"/>
    </source>
</evidence>
<organism evidence="10 11">
    <name type="scientific">Kingdonia uniflora</name>
    <dbReference type="NCBI Taxonomy" id="39325"/>
    <lineage>
        <taxon>Eukaryota</taxon>
        <taxon>Viridiplantae</taxon>
        <taxon>Streptophyta</taxon>
        <taxon>Embryophyta</taxon>
        <taxon>Tracheophyta</taxon>
        <taxon>Spermatophyta</taxon>
        <taxon>Magnoliopsida</taxon>
        <taxon>Ranunculales</taxon>
        <taxon>Circaeasteraceae</taxon>
        <taxon>Kingdonia</taxon>
    </lineage>
</organism>
<evidence type="ECO:0008006" key="12">
    <source>
        <dbReference type="Google" id="ProtNLM"/>
    </source>
</evidence>
<evidence type="ECO:0000256" key="4">
    <source>
        <dbReference type="ARBA" id="ARBA00022968"/>
    </source>
</evidence>
<comment type="subcellular location">
    <subcellularLocation>
        <location evidence="1">Membrane</location>
        <topology evidence="1">Single-pass membrane protein</topology>
    </subcellularLocation>
</comment>
<evidence type="ECO:0000256" key="7">
    <source>
        <dbReference type="SAM" id="Phobius"/>
    </source>
</evidence>
<feature type="domain" description="Trichome birefringence-like N-terminal" evidence="9">
    <location>
        <begin position="76"/>
        <end position="129"/>
    </location>
</feature>
<dbReference type="PANTHER" id="PTHR32285:SF48">
    <property type="entry name" value="PROTEIN TRICHOME BIREFRINGENCE-LIKE 19"/>
    <property type="match status" value="1"/>
</dbReference>
<keyword evidence="3 7" id="KW-0812">Transmembrane</keyword>
<evidence type="ECO:0000259" key="8">
    <source>
        <dbReference type="Pfam" id="PF13839"/>
    </source>
</evidence>
<evidence type="ECO:0000313" key="11">
    <source>
        <dbReference type="Proteomes" id="UP000541444"/>
    </source>
</evidence>
<dbReference type="GO" id="GO:0005794">
    <property type="term" value="C:Golgi apparatus"/>
    <property type="evidence" value="ECO:0007669"/>
    <property type="project" value="TreeGrafter"/>
</dbReference>
<dbReference type="GO" id="GO:0016413">
    <property type="term" value="F:O-acetyltransferase activity"/>
    <property type="evidence" value="ECO:0007669"/>
    <property type="project" value="InterPro"/>
</dbReference>
<dbReference type="Proteomes" id="UP000541444">
    <property type="component" value="Unassembled WGS sequence"/>
</dbReference>
<comment type="similarity">
    <text evidence="2">Belongs to the PC-esterase family. TBL subfamily.</text>
</comment>
<name>A0A7J7NPJ3_9MAGN</name>
<dbReference type="PANTHER" id="PTHR32285">
    <property type="entry name" value="PROTEIN TRICHOME BIREFRINGENCE-LIKE 9-RELATED"/>
    <property type="match status" value="1"/>
</dbReference>
<evidence type="ECO:0000256" key="2">
    <source>
        <dbReference type="ARBA" id="ARBA00007727"/>
    </source>
</evidence>
<gene>
    <name evidence="10" type="ORF">GIB67_038530</name>
</gene>